<accession>A0AA85BU66</accession>
<keyword evidence="1" id="KW-0472">Membrane</keyword>
<name>A0AA85BU66_9TREM</name>
<dbReference type="Proteomes" id="UP000050791">
    <property type="component" value="Unassembled WGS sequence"/>
</dbReference>
<dbReference type="WBParaSite" id="SMTH1_81620.1">
    <property type="protein sequence ID" value="SMTH1_81620.1"/>
    <property type="gene ID" value="SMTH1_81620"/>
</dbReference>
<evidence type="ECO:0000256" key="1">
    <source>
        <dbReference type="SAM" id="Phobius"/>
    </source>
</evidence>
<keyword evidence="1" id="KW-0812">Transmembrane</keyword>
<evidence type="ECO:0000313" key="2">
    <source>
        <dbReference type="Proteomes" id="UP000050791"/>
    </source>
</evidence>
<keyword evidence="1" id="KW-1133">Transmembrane helix</keyword>
<proteinExistence type="predicted"/>
<reference evidence="3" key="1">
    <citation type="submission" date="2023-11" db="UniProtKB">
        <authorList>
            <consortium name="WormBaseParasite"/>
        </authorList>
    </citation>
    <scope>IDENTIFICATION</scope>
</reference>
<sequence>MSSEKSSLAYFTSQFIDLISSFTNYGYCKSDERFISQSDYEIYQLSILILFSLIFTCICIFYGYLFLFIMIHQYRWRTKFGPKIKVIEPINTPLTSPKHDVIINKPVKQSDFICFNHNNRSRFLSVQLNQIHLNNEQNQNQFNHSYSDSTIQINSQSIHFNQLKSIKKQNKINQSKQIISIQNNNNNNNQLKYKSIKRNLFNLYKKSNHHHHHHIKLTNNRHIKSAITLF</sequence>
<feature type="transmembrane region" description="Helical" evidence="1">
    <location>
        <begin position="47"/>
        <end position="71"/>
    </location>
</feature>
<evidence type="ECO:0000313" key="3">
    <source>
        <dbReference type="WBParaSite" id="SMTH1_81620.1"/>
    </source>
</evidence>
<evidence type="ECO:0008006" key="4">
    <source>
        <dbReference type="Google" id="ProtNLM"/>
    </source>
</evidence>
<protein>
    <recommendedName>
        <fullName evidence="4">Transmembrane protein</fullName>
    </recommendedName>
</protein>
<dbReference type="AlphaFoldDB" id="A0AA85BU66"/>
<organism evidence="2 3">
    <name type="scientific">Schistosoma mattheei</name>
    <dbReference type="NCBI Taxonomy" id="31246"/>
    <lineage>
        <taxon>Eukaryota</taxon>
        <taxon>Metazoa</taxon>
        <taxon>Spiralia</taxon>
        <taxon>Lophotrochozoa</taxon>
        <taxon>Platyhelminthes</taxon>
        <taxon>Trematoda</taxon>
        <taxon>Digenea</taxon>
        <taxon>Strigeidida</taxon>
        <taxon>Schistosomatoidea</taxon>
        <taxon>Schistosomatidae</taxon>
        <taxon>Schistosoma</taxon>
    </lineage>
</organism>